<dbReference type="PRINTS" id="PR00033">
    <property type="entry name" value="HTHASNC"/>
</dbReference>
<dbReference type="InterPro" id="IPR019888">
    <property type="entry name" value="Tscrpt_reg_AsnC-like"/>
</dbReference>
<sequence>MAKLDSTDRRLLEILQANAQNTAQELSDILHLSPSQIGRRRQRLEAEGYITGTTCTVSAEKLGLSVQAFVQIQTAAQTAETHSAINRLIGSQKEITAAWTMTGDADYLLRVYCADLPALNHLIQKVLLPHPSVGRVLSQIVMQQLKDDSGLPVAG</sequence>
<gene>
    <name evidence="5" type="primary">lrp_3</name>
    <name evidence="5" type="ORF">ROA7745_01163</name>
</gene>
<dbReference type="GO" id="GO:0043565">
    <property type="term" value="F:sequence-specific DNA binding"/>
    <property type="evidence" value="ECO:0007669"/>
    <property type="project" value="InterPro"/>
</dbReference>
<dbReference type="PANTHER" id="PTHR30154:SF46">
    <property type="entry name" value="TRANSCRIPTIONAL REGULATORY PROTEIN"/>
    <property type="match status" value="1"/>
</dbReference>
<dbReference type="InterPro" id="IPR000485">
    <property type="entry name" value="AsnC-type_HTH_dom"/>
</dbReference>
<dbReference type="Proteomes" id="UP000193224">
    <property type="component" value="Unassembled WGS sequence"/>
</dbReference>
<dbReference type="Pfam" id="PF01037">
    <property type="entry name" value="AsnC_trans_reg"/>
    <property type="match status" value="1"/>
</dbReference>
<name>A0A1X7BP42_9RHOB</name>
<dbReference type="InterPro" id="IPR019887">
    <property type="entry name" value="Tscrpt_reg_AsnC/Lrp_C"/>
</dbReference>
<evidence type="ECO:0000259" key="4">
    <source>
        <dbReference type="PROSITE" id="PS50956"/>
    </source>
</evidence>
<dbReference type="Gene3D" id="1.10.10.10">
    <property type="entry name" value="Winged helix-like DNA-binding domain superfamily/Winged helix DNA-binding domain"/>
    <property type="match status" value="1"/>
</dbReference>
<dbReference type="SUPFAM" id="SSF54909">
    <property type="entry name" value="Dimeric alpha+beta barrel"/>
    <property type="match status" value="1"/>
</dbReference>
<dbReference type="AlphaFoldDB" id="A0A1X7BP42"/>
<dbReference type="SMART" id="SM00344">
    <property type="entry name" value="HTH_ASNC"/>
    <property type="match status" value="1"/>
</dbReference>
<dbReference type="GO" id="GO:0043200">
    <property type="term" value="P:response to amino acid"/>
    <property type="evidence" value="ECO:0007669"/>
    <property type="project" value="TreeGrafter"/>
</dbReference>
<feature type="domain" description="HTH asnC-type" evidence="4">
    <location>
        <begin position="4"/>
        <end position="65"/>
    </location>
</feature>
<evidence type="ECO:0000256" key="3">
    <source>
        <dbReference type="ARBA" id="ARBA00023163"/>
    </source>
</evidence>
<dbReference type="GO" id="GO:0005829">
    <property type="term" value="C:cytosol"/>
    <property type="evidence" value="ECO:0007669"/>
    <property type="project" value="TreeGrafter"/>
</dbReference>
<dbReference type="InterPro" id="IPR036388">
    <property type="entry name" value="WH-like_DNA-bd_sf"/>
</dbReference>
<keyword evidence="6" id="KW-1185">Reference proteome</keyword>
<evidence type="ECO:0000256" key="1">
    <source>
        <dbReference type="ARBA" id="ARBA00023015"/>
    </source>
</evidence>
<dbReference type="PROSITE" id="PS50956">
    <property type="entry name" value="HTH_ASNC_2"/>
    <property type="match status" value="1"/>
</dbReference>
<dbReference type="InterPro" id="IPR011008">
    <property type="entry name" value="Dimeric_a/b-barrel"/>
</dbReference>
<reference evidence="5 6" key="1">
    <citation type="submission" date="2017-03" db="EMBL/GenBank/DDBJ databases">
        <authorList>
            <person name="Afonso C.L."/>
            <person name="Miller P.J."/>
            <person name="Scott M.A."/>
            <person name="Spackman E."/>
            <person name="Goraichik I."/>
            <person name="Dimitrov K.M."/>
            <person name="Suarez D.L."/>
            <person name="Swayne D.E."/>
        </authorList>
    </citation>
    <scope>NUCLEOTIDE SEQUENCE [LARGE SCALE GENOMIC DNA]</scope>
    <source>
        <strain evidence="5 6">CECT 7745</strain>
    </source>
</reference>
<keyword evidence="2" id="KW-0238">DNA-binding</keyword>
<dbReference type="SUPFAM" id="SSF46785">
    <property type="entry name" value="Winged helix' DNA-binding domain"/>
    <property type="match status" value="1"/>
</dbReference>
<evidence type="ECO:0000313" key="6">
    <source>
        <dbReference type="Proteomes" id="UP000193224"/>
    </source>
</evidence>
<evidence type="ECO:0000256" key="2">
    <source>
        <dbReference type="ARBA" id="ARBA00023125"/>
    </source>
</evidence>
<organism evidence="5 6">
    <name type="scientific">Roseovarius aestuarii</name>
    <dbReference type="NCBI Taxonomy" id="475083"/>
    <lineage>
        <taxon>Bacteria</taxon>
        <taxon>Pseudomonadati</taxon>
        <taxon>Pseudomonadota</taxon>
        <taxon>Alphaproteobacteria</taxon>
        <taxon>Rhodobacterales</taxon>
        <taxon>Roseobacteraceae</taxon>
        <taxon>Roseovarius</taxon>
    </lineage>
</organism>
<dbReference type="OrthoDB" id="9803143at2"/>
<dbReference type="InterPro" id="IPR036390">
    <property type="entry name" value="WH_DNA-bd_sf"/>
</dbReference>
<accession>A0A1X7BP42</accession>
<keyword evidence="3" id="KW-0804">Transcription</keyword>
<evidence type="ECO:0000313" key="5">
    <source>
        <dbReference type="EMBL" id="SMC11351.1"/>
    </source>
</evidence>
<dbReference type="EMBL" id="FWXB01000003">
    <property type="protein sequence ID" value="SMC11351.1"/>
    <property type="molecule type" value="Genomic_DNA"/>
</dbReference>
<dbReference type="Gene3D" id="3.30.70.920">
    <property type="match status" value="1"/>
</dbReference>
<proteinExistence type="predicted"/>
<dbReference type="PANTHER" id="PTHR30154">
    <property type="entry name" value="LEUCINE-RESPONSIVE REGULATORY PROTEIN"/>
    <property type="match status" value="1"/>
</dbReference>
<protein>
    <submittedName>
        <fullName evidence="5">Leucine-responsive regulatory protein</fullName>
    </submittedName>
</protein>
<dbReference type="Pfam" id="PF13412">
    <property type="entry name" value="HTH_24"/>
    <property type="match status" value="1"/>
</dbReference>
<keyword evidence="1" id="KW-0805">Transcription regulation</keyword>
<dbReference type="RefSeq" id="WP_085799314.1">
    <property type="nucleotide sequence ID" value="NZ_FWXB01000003.1"/>
</dbReference>